<evidence type="ECO:0000256" key="2">
    <source>
        <dbReference type="SAM" id="MobiDB-lite"/>
    </source>
</evidence>
<dbReference type="AlphaFoldDB" id="A0A9P8GNA5"/>
<keyword evidence="1" id="KW-0175">Coiled coil</keyword>
<dbReference type="EMBL" id="JAHFYH010000012">
    <property type="protein sequence ID" value="KAH0226462.1"/>
    <property type="molecule type" value="Genomic_DNA"/>
</dbReference>
<feature type="non-terminal residue" evidence="4">
    <location>
        <position position="346"/>
    </location>
</feature>
<name>A0A9P8GNA5_AURME</name>
<organism evidence="4 5">
    <name type="scientific">Aureobasidium melanogenum</name>
    <name type="common">Aureobasidium pullulans var. melanogenum</name>
    <dbReference type="NCBI Taxonomy" id="46634"/>
    <lineage>
        <taxon>Eukaryota</taxon>
        <taxon>Fungi</taxon>
        <taxon>Dikarya</taxon>
        <taxon>Ascomycota</taxon>
        <taxon>Pezizomycotina</taxon>
        <taxon>Dothideomycetes</taxon>
        <taxon>Dothideomycetidae</taxon>
        <taxon>Dothideales</taxon>
        <taxon>Saccotheciaceae</taxon>
        <taxon>Aureobasidium</taxon>
    </lineage>
</organism>
<dbReference type="Pfam" id="PF17111">
    <property type="entry name" value="PigL_N"/>
    <property type="match status" value="1"/>
</dbReference>
<evidence type="ECO:0000256" key="1">
    <source>
        <dbReference type="SAM" id="Coils"/>
    </source>
</evidence>
<dbReference type="OrthoDB" id="5068804at2759"/>
<gene>
    <name evidence="4" type="ORF">KCV03_g2681</name>
</gene>
<reference evidence="4" key="2">
    <citation type="submission" date="2021-08" db="EMBL/GenBank/DDBJ databases">
        <authorList>
            <person name="Gostincar C."/>
            <person name="Sun X."/>
            <person name="Song Z."/>
            <person name="Gunde-Cimerman N."/>
        </authorList>
    </citation>
    <scope>NUCLEOTIDE SEQUENCE</scope>
    <source>
        <strain evidence="4">EXF-8016</strain>
    </source>
</reference>
<protein>
    <recommendedName>
        <fullName evidence="3">Azaphilone pigments biosynthesis cluster protein L N-terminal domain-containing protein</fullName>
    </recommendedName>
</protein>
<sequence>MLSTSFWSQVWPVTKGIKAYVKMTDPLSIASGAITVLATAFNASKKLYELSQSIQGHPKEVRDMREEFKGLVTILDRLQGKPNNSLTSKDAMLKAPLEGCLDCCKELNKSLEGLGSPGVSDWLKLQFKNKAIREVKTRLASYKEHLSLVLQIIEFEETSASRDDVARLREQLRDIRNDIEYELQSLNNNLMGAQESVQEVLENEEERRKLEADLAACQAAERVIDDHSRTIFVLNNNTTSDNSRQFIGTDNLSFEGRFTGINNHAGPSSVQRLGMFSSDTHLDSVETSTTPATRNREATMTVDGVHIQRLVIGGASTSFSSLPEVRGESDDDASTSLPTAQHHRQD</sequence>
<proteinExistence type="predicted"/>
<feature type="domain" description="Azaphilone pigments biosynthesis cluster protein L N-terminal" evidence="3">
    <location>
        <begin position="24"/>
        <end position="211"/>
    </location>
</feature>
<evidence type="ECO:0000313" key="4">
    <source>
        <dbReference type="EMBL" id="KAH0226462.1"/>
    </source>
</evidence>
<comment type="caution">
    <text evidence="4">The sequence shown here is derived from an EMBL/GenBank/DDBJ whole genome shotgun (WGS) entry which is preliminary data.</text>
</comment>
<reference evidence="4" key="1">
    <citation type="journal article" date="2021" name="J Fungi (Basel)">
        <title>Virulence traits and population genomics of the black yeast Aureobasidium melanogenum.</title>
        <authorList>
            <person name="Cernosa A."/>
            <person name="Sun X."/>
            <person name="Gostincar C."/>
            <person name="Fang C."/>
            <person name="Gunde-Cimerman N."/>
            <person name="Song Z."/>
        </authorList>
    </citation>
    <scope>NUCLEOTIDE SEQUENCE</scope>
    <source>
        <strain evidence="4">EXF-8016</strain>
    </source>
</reference>
<feature type="region of interest" description="Disordered" evidence="2">
    <location>
        <begin position="319"/>
        <end position="346"/>
    </location>
</feature>
<accession>A0A9P8GNA5</accession>
<evidence type="ECO:0000313" key="5">
    <source>
        <dbReference type="Proteomes" id="UP000767238"/>
    </source>
</evidence>
<dbReference type="Proteomes" id="UP000767238">
    <property type="component" value="Unassembled WGS sequence"/>
</dbReference>
<evidence type="ECO:0000259" key="3">
    <source>
        <dbReference type="Pfam" id="PF17111"/>
    </source>
</evidence>
<feature type="coiled-coil region" evidence="1">
    <location>
        <begin position="169"/>
        <end position="220"/>
    </location>
</feature>
<dbReference type="InterPro" id="IPR031348">
    <property type="entry name" value="PigL_N"/>
</dbReference>